<dbReference type="EMBL" id="SIXH01000832">
    <property type="protein sequence ID" value="TBO54531.1"/>
    <property type="molecule type" value="Genomic_DNA"/>
</dbReference>
<name>A0A4V2JHG4_STRKA</name>
<reference evidence="2 3" key="1">
    <citation type="submission" date="2019-02" db="EMBL/GenBank/DDBJ databases">
        <title>Draft Genome Sequence of Streptomyces sp. AM-2504, identified by 16S rRNA comparative analysis as a Streptomyces Kasugaensis strain.</title>
        <authorList>
            <person name="Napolioni V."/>
            <person name="Giuliodori A.M."/>
            <person name="Spurio R."/>
            <person name="Fabbretti A."/>
        </authorList>
    </citation>
    <scope>NUCLEOTIDE SEQUENCE [LARGE SCALE GENOMIC DNA]</scope>
    <source>
        <strain evidence="2 3">AM-2504</strain>
    </source>
</reference>
<accession>A0A4V2JHG4</accession>
<feature type="compositionally biased region" description="Basic residues" evidence="1">
    <location>
        <begin position="130"/>
        <end position="147"/>
    </location>
</feature>
<gene>
    <name evidence="2" type="ORF">EYS09_38030</name>
</gene>
<proteinExistence type="predicted"/>
<dbReference type="Proteomes" id="UP000292452">
    <property type="component" value="Unassembled WGS sequence"/>
</dbReference>
<keyword evidence="3" id="KW-1185">Reference proteome</keyword>
<sequence>MRSKPTDTRIAAYAERLESMMSDHDGTPVRTGRAAVNGTSLHYRTAAWPRTDSRHPAAEAGDRIRPGRPRGLVAAWDGLIPRRQEAPVPAPALGRRTREGVTAARVPRSALAPRRHRAPTRAASATPGTRPRRRRRPGPSPAVRRRAPGPAGPA</sequence>
<dbReference type="AlphaFoldDB" id="A0A4V2JHG4"/>
<feature type="region of interest" description="Disordered" evidence="1">
    <location>
        <begin position="82"/>
        <end position="154"/>
    </location>
</feature>
<evidence type="ECO:0000313" key="2">
    <source>
        <dbReference type="EMBL" id="TBO54531.1"/>
    </source>
</evidence>
<evidence type="ECO:0000313" key="3">
    <source>
        <dbReference type="Proteomes" id="UP000292452"/>
    </source>
</evidence>
<comment type="caution">
    <text evidence="2">The sequence shown here is derived from an EMBL/GenBank/DDBJ whole genome shotgun (WGS) entry which is preliminary data.</text>
</comment>
<evidence type="ECO:0000256" key="1">
    <source>
        <dbReference type="SAM" id="MobiDB-lite"/>
    </source>
</evidence>
<organism evidence="2 3">
    <name type="scientific">Streptomyces kasugaensis</name>
    <dbReference type="NCBI Taxonomy" id="1946"/>
    <lineage>
        <taxon>Bacteria</taxon>
        <taxon>Bacillati</taxon>
        <taxon>Actinomycetota</taxon>
        <taxon>Actinomycetes</taxon>
        <taxon>Kitasatosporales</taxon>
        <taxon>Streptomycetaceae</taxon>
        <taxon>Streptomyces</taxon>
    </lineage>
</organism>
<feature type="region of interest" description="Disordered" evidence="1">
    <location>
        <begin position="45"/>
        <end position="69"/>
    </location>
</feature>
<protein>
    <submittedName>
        <fullName evidence="2">Uncharacterized protein</fullName>
    </submittedName>
</protein>
<feature type="compositionally biased region" description="Low complexity" evidence="1">
    <location>
        <begin position="120"/>
        <end position="129"/>
    </location>
</feature>
<feature type="region of interest" description="Disordered" evidence="1">
    <location>
        <begin position="19"/>
        <end position="38"/>
    </location>
</feature>
<feature type="compositionally biased region" description="Basic and acidic residues" evidence="1">
    <location>
        <begin position="51"/>
        <end position="65"/>
    </location>
</feature>